<sequence length="111" mass="13042">MKTRLIEVPKDKEAEYALDYNEATEDQLIRIYLTSPEFIELWNIGFFNELNEMTGAMIDDFEDAKIVEKEDLENILDSDVFNMPVSNDILDRLKVLFQEALERGTGVYFFF</sequence>
<reference evidence="1 2" key="1">
    <citation type="submission" date="2018-03" db="EMBL/GenBank/DDBJ databases">
        <title>Genomic Encyclopedia of Archaeal and Bacterial Type Strains, Phase II (KMG-II): from individual species to whole genera.</title>
        <authorList>
            <person name="Goeker M."/>
        </authorList>
    </citation>
    <scope>NUCLEOTIDE SEQUENCE [LARGE SCALE GENOMIC DNA]</scope>
    <source>
        <strain evidence="1 2">DSM 18107</strain>
    </source>
</reference>
<dbReference type="RefSeq" id="WP_106604280.1">
    <property type="nucleotide sequence ID" value="NZ_PYGK01000011.1"/>
</dbReference>
<keyword evidence="2" id="KW-1185">Reference proteome</keyword>
<dbReference type="Proteomes" id="UP000240978">
    <property type="component" value="Unassembled WGS sequence"/>
</dbReference>
<comment type="caution">
    <text evidence="1">The sequence shown here is derived from an EMBL/GenBank/DDBJ whole genome shotgun (WGS) entry which is preliminary data.</text>
</comment>
<gene>
    <name evidence="1" type="ORF">CLV42_11125</name>
</gene>
<dbReference type="InterPro" id="IPR038223">
    <property type="entry name" value="DMP12_sf"/>
</dbReference>
<evidence type="ECO:0000313" key="1">
    <source>
        <dbReference type="EMBL" id="PSL26314.1"/>
    </source>
</evidence>
<protein>
    <submittedName>
        <fullName evidence="1">Uncharacterized protein</fullName>
    </submittedName>
</protein>
<dbReference type="Gene3D" id="3.40.1760.20">
    <property type="match status" value="1"/>
</dbReference>
<dbReference type="OrthoDB" id="671624at2"/>
<dbReference type="EMBL" id="PYGK01000011">
    <property type="protein sequence ID" value="PSL26314.1"/>
    <property type="molecule type" value="Genomic_DNA"/>
</dbReference>
<proteinExistence type="predicted"/>
<dbReference type="AlphaFoldDB" id="A0A2P8FX73"/>
<organism evidence="1 2">
    <name type="scientific">Chitinophaga ginsengisoli</name>
    <dbReference type="NCBI Taxonomy" id="363837"/>
    <lineage>
        <taxon>Bacteria</taxon>
        <taxon>Pseudomonadati</taxon>
        <taxon>Bacteroidota</taxon>
        <taxon>Chitinophagia</taxon>
        <taxon>Chitinophagales</taxon>
        <taxon>Chitinophagaceae</taxon>
        <taxon>Chitinophaga</taxon>
    </lineage>
</organism>
<accession>A0A2P8FX73</accession>
<evidence type="ECO:0000313" key="2">
    <source>
        <dbReference type="Proteomes" id="UP000240978"/>
    </source>
</evidence>
<name>A0A2P8FX73_9BACT</name>